<organism evidence="13 14">
    <name type="scientific">Candidatus Raymondbacteria bacterium RIFOXYD12_FULL_49_13</name>
    <dbReference type="NCBI Taxonomy" id="1817890"/>
    <lineage>
        <taxon>Bacteria</taxon>
        <taxon>Raymondiibacteriota</taxon>
    </lineage>
</organism>
<dbReference type="GO" id="GO:0015450">
    <property type="term" value="F:protein-transporting ATPase activity"/>
    <property type="evidence" value="ECO:0007669"/>
    <property type="project" value="InterPro"/>
</dbReference>
<keyword evidence="4 9" id="KW-0812">Transmembrane</keyword>
<dbReference type="NCBIfam" id="TIGR00916">
    <property type="entry name" value="2A0604s01"/>
    <property type="match status" value="1"/>
</dbReference>
<dbReference type="PANTHER" id="PTHR30081:SF1">
    <property type="entry name" value="PROTEIN TRANSLOCASE SUBUNIT SECD"/>
    <property type="match status" value="1"/>
</dbReference>
<name>A0A1F7FHU8_UNCRA</name>
<keyword evidence="5 9" id="KW-0653">Protein transport</keyword>
<dbReference type="Pfam" id="PF21760">
    <property type="entry name" value="SecD_1st"/>
    <property type="match status" value="1"/>
</dbReference>
<feature type="transmembrane region" description="Helical" evidence="9">
    <location>
        <begin position="410"/>
        <end position="426"/>
    </location>
</feature>
<dbReference type="Gene3D" id="1.20.1640.10">
    <property type="entry name" value="Multidrug efflux transporter AcrB transmembrane domain"/>
    <property type="match status" value="1"/>
</dbReference>
<sequence>MMKNTNLKLLFVLLLVFFALYKLYPTIKFYTTEQQQIKALELDNPEAFKGAIKLGLDLKGGIRLVLEIDRSKLTDNEKKDAINRALEVIRNRVDQFGVAEPSIQKQGDDRIIVEMPGFFDVERAKNLIGSTALLEFRMVREADEVGPALEVLDRYTKKKRAGADTSAASQSEAAAAPAKSDTATVDSALDVFAQAGQAADSGLTEEQKTAQQMEADIFRDKPFTSLLVKAAYDIAVPKKNEAKVRAILDDPGAQQALSNSIEFAWSAELEGEPGNEFRRLYLLKKKPELTGSYLEDARASTSSGGMSAGQAVVNMELSSEGAGRFSRLTGANIDKRLAIVLDSRVYSAPVIRSKIPNGKAEITGMKDLAEARDLSIVLRAGALPAPMEIIEERTVGPTLGQDSITQSKKATVIAMLFILLFMVLYYRWSGLIAITALVLNVIYLLASLAGLGFTLTLPGIAGMILTVGMAVDANVLINERIREEMALGKTIRAAIDAGYSRAFRAIFDSNITTIITGVILYYYGTGPIKGFAVTLTIGLMISMFTAIWVTRQIFNYAVLKFNMQKLSI</sequence>
<evidence type="ECO:0000259" key="12">
    <source>
        <dbReference type="Pfam" id="PF22599"/>
    </source>
</evidence>
<evidence type="ECO:0000259" key="10">
    <source>
        <dbReference type="Pfam" id="PF02355"/>
    </source>
</evidence>
<dbReference type="Pfam" id="PF02355">
    <property type="entry name" value="SecD_SecF_C"/>
    <property type="match status" value="1"/>
</dbReference>
<dbReference type="FunFam" id="1.20.1640.10:FF:000004">
    <property type="entry name" value="Protein translocase subunit SecD"/>
    <property type="match status" value="1"/>
</dbReference>
<dbReference type="InterPro" id="IPR048634">
    <property type="entry name" value="SecD_SecF_C"/>
</dbReference>
<dbReference type="NCBIfam" id="TIGR01129">
    <property type="entry name" value="secD"/>
    <property type="match status" value="1"/>
</dbReference>
<dbReference type="InterPro" id="IPR054384">
    <property type="entry name" value="SecDF_P1_head"/>
</dbReference>
<reference evidence="13 14" key="1">
    <citation type="journal article" date="2016" name="Nat. Commun.">
        <title>Thousands of microbial genomes shed light on interconnected biogeochemical processes in an aquifer system.</title>
        <authorList>
            <person name="Anantharaman K."/>
            <person name="Brown C.T."/>
            <person name="Hug L.A."/>
            <person name="Sharon I."/>
            <person name="Castelle C.J."/>
            <person name="Probst A.J."/>
            <person name="Thomas B.C."/>
            <person name="Singh A."/>
            <person name="Wilkins M.J."/>
            <person name="Karaoz U."/>
            <person name="Brodie E.L."/>
            <person name="Williams K.H."/>
            <person name="Hubbard S.S."/>
            <person name="Banfield J.F."/>
        </authorList>
    </citation>
    <scope>NUCLEOTIDE SEQUENCE [LARGE SCALE GENOMIC DNA]</scope>
</reference>
<feature type="domain" description="Protein translocase subunit SecDF P1" evidence="11">
    <location>
        <begin position="82"/>
        <end position="140"/>
    </location>
</feature>
<comment type="subcellular location">
    <subcellularLocation>
        <location evidence="1 9">Cell membrane</location>
        <topology evidence="1 9">Multi-pass membrane protein</topology>
    </subcellularLocation>
</comment>
<evidence type="ECO:0000256" key="2">
    <source>
        <dbReference type="ARBA" id="ARBA00022448"/>
    </source>
</evidence>
<dbReference type="InterPro" id="IPR055344">
    <property type="entry name" value="SecD_SecF_C_bact"/>
</dbReference>
<dbReference type="HAMAP" id="MF_01463_B">
    <property type="entry name" value="SecD_B"/>
    <property type="match status" value="1"/>
</dbReference>
<keyword evidence="6 9" id="KW-1133">Transmembrane helix</keyword>
<dbReference type="AlphaFoldDB" id="A0A1F7FHU8"/>
<dbReference type="InterPro" id="IPR001036">
    <property type="entry name" value="Acrflvin-R"/>
</dbReference>
<proteinExistence type="inferred from homology"/>
<feature type="transmembrane region" description="Helical" evidence="9">
    <location>
        <begin position="431"/>
        <end position="453"/>
    </location>
</feature>
<dbReference type="PANTHER" id="PTHR30081">
    <property type="entry name" value="PROTEIN-EXPORT MEMBRANE PROTEIN SEC"/>
    <property type="match status" value="1"/>
</dbReference>
<feature type="domain" description="SecDF P1 head subdomain" evidence="12">
    <location>
        <begin position="279"/>
        <end position="385"/>
    </location>
</feature>
<dbReference type="InterPro" id="IPR005791">
    <property type="entry name" value="SecD"/>
</dbReference>
<dbReference type="GO" id="GO:0043952">
    <property type="term" value="P:protein transport by the Sec complex"/>
    <property type="evidence" value="ECO:0007669"/>
    <property type="project" value="UniProtKB-UniRule"/>
</dbReference>
<evidence type="ECO:0000259" key="11">
    <source>
        <dbReference type="Pfam" id="PF21760"/>
    </source>
</evidence>
<dbReference type="InterPro" id="IPR022813">
    <property type="entry name" value="SecD/SecF_arch_bac"/>
</dbReference>
<evidence type="ECO:0000256" key="1">
    <source>
        <dbReference type="ARBA" id="ARBA00004651"/>
    </source>
</evidence>
<evidence type="ECO:0000256" key="3">
    <source>
        <dbReference type="ARBA" id="ARBA00022475"/>
    </source>
</evidence>
<dbReference type="GO" id="GO:0065002">
    <property type="term" value="P:intracellular protein transmembrane transport"/>
    <property type="evidence" value="ECO:0007669"/>
    <property type="project" value="UniProtKB-UniRule"/>
</dbReference>
<keyword evidence="2 9" id="KW-0813">Transport</keyword>
<dbReference type="Gene3D" id="3.30.70.3220">
    <property type="match status" value="1"/>
</dbReference>
<comment type="caution">
    <text evidence="13">The sequence shown here is derived from an EMBL/GenBank/DDBJ whole genome shotgun (WGS) entry which is preliminary data.</text>
</comment>
<dbReference type="GO" id="GO:0006605">
    <property type="term" value="P:protein targeting"/>
    <property type="evidence" value="ECO:0007669"/>
    <property type="project" value="UniProtKB-UniRule"/>
</dbReference>
<dbReference type="GO" id="GO:0005886">
    <property type="term" value="C:plasma membrane"/>
    <property type="evidence" value="ECO:0007669"/>
    <property type="project" value="UniProtKB-SubCell"/>
</dbReference>
<comment type="subunit">
    <text evidence="9">Forms a complex with SecF. Part of the essential Sec protein translocation apparatus which comprises SecA, SecYEG and auxiliary proteins SecDF. Other proteins may also be involved.</text>
</comment>
<comment type="similarity">
    <text evidence="9">Belongs to the SecD/SecF family. SecD subfamily.</text>
</comment>
<feature type="transmembrane region" description="Helical" evidence="9">
    <location>
        <begin position="530"/>
        <end position="550"/>
    </location>
</feature>
<dbReference type="SUPFAM" id="SSF82866">
    <property type="entry name" value="Multidrug efflux transporter AcrB transmembrane domain"/>
    <property type="match status" value="1"/>
</dbReference>
<keyword evidence="7 9" id="KW-0811">Translocation</keyword>
<feature type="transmembrane region" description="Helical" evidence="9">
    <location>
        <begin position="505"/>
        <end position="524"/>
    </location>
</feature>
<dbReference type="Pfam" id="PF22599">
    <property type="entry name" value="SecDF_P1_head"/>
    <property type="match status" value="1"/>
</dbReference>
<evidence type="ECO:0000313" key="13">
    <source>
        <dbReference type="EMBL" id="OGK06042.1"/>
    </source>
</evidence>
<feature type="transmembrane region" description="Helical" evidence="9">
    <location>
        <begin position="459"/>
        <end position="477"/>
    </location>
</feature>
<evidence type="ECO:0000256" key="8">
    <source>
        <dbReference type="ARBA" id="ARBA00023136"/>
    </source>
</evidence>
<evidence type="ECO:0000256" key="6">
    <source>
        <dbReference type="ARBA" id="ARBA00022989"/>
    </source>
</evidence>
<dbReference type="PRINTS" id="PR00702">
    <property type="entry name" value="ACRIFLAVINRP"/>
</dbReference>
<keyword evidence="3 9" id="KW-1003">Cell membrane</keyword>
<evidence type="ECO:0000313" key="14">
    <source>
        <dbReference type="Proteomes" id="UP000179243"/>
    </source>
</evidence>
<evidence type="ECO:0000256" key="7">
    <source>
        <dbReference type="ARBA" id="ARBA00023010"/>
    </source>
</evidence>
<comment type="caution">
    <text evidence="9">Lacks conserved residue(s) required for the propagation of feature annotation.</text>
</comment>
<dbReference type="Proteomes" id="UP000179243">
    <property type="component" value="Unassembled WGS sequence"/>
</dbReference>
<dbReference type="EMBL" id="MFYX01000041">
    <property type="protein sequence ID" value="OGK06042.1"/>
    <property type="molecule type" value="Genomic_DNA"/>
</dbReference>
<dbReference type="Gene3D" id="3.30.1360.200">
    <property type="match status" value="1"/>
</dbReference>
<evidence type="ECO:0000256" key="9">
    <source>
        <dbReference type="HAMAP-Rule" id="MF_01463"/>
    </source>
</evidence>
<feature type="domain" description="Protein export membrane protein SecD/SecF C-terminal" evidence="10">
    <location>
        <begin position="387"/>
        <end position="556"/>
    </location>
</feature>
<comment type="function">
    <text evidence="9">Part of the Sec protein translocase complex. Interacts with the SecYEG preprotein conducting channel. SecDF uses the proton motive force (PMF) to complete protein translocation after the ATP-dependent function of SecA.</text>
</comment>
<evidence type="ECO:0000256" key="4">
    <source>
        <dbReference type="ARBA" id="ARBA00022692"/>
    </source>
</evidence>
<accession>A0A1F7FHU8</accession>
<gene>
    <name evidence="9" type="primary">secD</name>
    <name evidence="13" type="ORF">A2519_17445</name>
</gene>
<protein>
    <recommendedName>
        <fullName evidence="9">Protein translocase subunit SecD</fullName>
    </recommendedName>
</protein>
<dbReference type="InterPro" id="IPR048631">
    <property type="entry name" value="SecD_1st"/>
</dbReference>
<keyword evidence="8 9" id="KW-0472">Membrane</keyword>
<evidence type="ECO:0000256" key="5">
    <source>
        <dbReference type="ARBA" id="ARBA00022927"/>
    </source>
</evidence>